<dbReference type="EMBL" id="BARU01021071">
    <property type="protein sequence ID" value="GAH56366.1"/>
    <property type="molecule type" value="Genomic_DNA"/>
</dbReference>
<name>X1GEN7_9ZZZZ</name>
<sequence length="152" mass="16160">YGNTADAYHFTAPEPHGDGMIRVMQAALKDACMDPKEIGYINAHGTSTVLNDKCESKAIMNVFGDHAKILKVSSIKSMIGHLMAAAGAVEFVSTVMSVFTGKLPPTINYKEPDPDCPLDYVTNGVESVDLNAAMSNSFGFGGGNACLIIKKK</sequence>
<accession>X1GEN7</accession>
<dbReference type="Pfam" id="PF02801">
    <property type="entry name" value="Ketoacyl-synt_C"/>
    <property type="match status" value="1"/>
</dbReference>
<dbReference type="AlphaFoldDB" id="X1GEN7"/>
<dbReference type="InterPro" id="IPR014031">
    <property type="entry name" value="Ketoacyl_synth_C"/>
</dbReference>
<reference evidence="3" key="1">
    <citation type="journal article" date="2014" name="Front. Microbiol.">
        <title>High frequency of phylogenetically diverse reductive dehalogenase-homologous genes in deep subseafloor sedimentary metagenomes.</title>
        <authorList>
            <person name="Kawai M."/>
            <person name="Futagami T."/>
            <person name="Toyoda A."/>
            <person name="Takaki Y."/>
            <person name="Nishi S."/>
            <person name="Hori S."/>
            <person name="Arai W."/>
            <person name="Tsubouchi T."/>
            <person name="Morono Y."/>
            <person name="Uchiyama I."/>
            <person name="Ito T."/>
            <person name="Fujiyama A."/>
            <person name="Inagaki F."/>
            <person name="Takami H."/>
        </authorList>
    </citation>
    <scope>NUCLEOTIDE SEQUENCE</scope>
    <source>
        <strain evidence="3">Expedition CK06-06</strain>
    </source>
</reference>
<organism evidence="3">
    <name type="scientific">marine sediment metagenome</name>
    <dbReference type="NCBI Taxonomy" id="412755"/>
    <lineage>
        <taxon>unclassified sequences</taxon>
        <taxon>metagenomes</taxon>
        <taxon>ecological metagenomes</taxon>
    </lineage>
</organism>
<evidence type="ECO:0000256" key="1">
    <source>
        <dbReference type="ARBA" id="ARBA00022679"/>
    </source>
</evidence>
<dbReference type="GO" id="GO:0004315">
    <property type="term" value="F:3-oxoacyl-[acyl-carrier-protein] synthase activity"/>
    <property type="evidence" value="ECO:0007669"/>
    <property type="project" value="TreeGrafter"/>
</dbReference>
<feature type="non-terminal residue" evidence="3">
    <location>
        <position position="1"/>
    </location>
</feature>
<feature type="domain" description="Ketosynthase family 3 (KS3)" evidence="2">
    <location>
        <begin position="1"/>
        <end position="151"/>
    </location>
</feature>
<dbReference type="Gene3D" id="3.40.47.10">
    <property type="match status" value="1"/>
</dbReference>
<comment type="caution">
    <text evidence="3">The sequence shown here is derived from an EMBL/GenBank/DDBJ whole genome shotgun (WGS) entry which is preliminary data.</text>
</comment>
<dbReference type="InterPro" id="IPR000794">
    <property type="entry name" value="Beta-ketoacyl_synthase"/>
</dbReference>
<dbReference type="SUPFAM" id="SSF53901">
    <property type="entry name" value="Thiolase-like"/>
    <property type="match status" value="1"/>
</dbReference>
<dbReference type="InterPro" id="IPR016039">
    <property type="entry name" value="Thiolase-like"/>
</dbReference>
<protein>
    <recommendedName>
        <fullName evidence="2">Ketosynthase family 3 (KS3) domain-containing protein</fullName>
    </recommendedName>
</protein>
<dbReference type="GO" id="GO:0006633">
    <property type="term" value="P:fatty acid biosynthetic process"/>
    <property type="evidence" value="ECO:0007669"/>
    <property type="project" value="TreeGrafter"/>
</dbReference>
<dbReference type="InterPro" id="IPR020841">
    <property type="entry name" value="PKS_Beta-ketoAc_synthase_dom"/>
</dbReference>
<keyword evidence="1" id="KW-0808">Transferase</keyword>
<evidence type="ECO:0000313" key="3">
    <source>
        <dbReference type="EMBL" id="GAH56366.1"/>
    </source>
</evidence>
<dbReference type="GO" id="GO:0005829">
    <property type="term" value="C:cytosol"/>
    <property type="evidence" value="ECO:0007669"/>
    <property type="project" value="TreeGrafter"/>
</dbReference>
<dbReference type="FunFam" id="3.40.47.10:FF:000029">
    <property type="entry name" value="3-oxoacyl-[acyl-carrier-protein] synthase 1"/>
    <property type="match status" value="1"/>
</dbReference>
<dbReference type="PANTHER" id="PTHR11712">
    <property type="entry name" value="POLYKETIDE SYNTHASE-RELATED"/>
    <property type="match status" value="1"/>
</dbReference>
<dbReference type="PANTHER" id="PTHR11712:SF336">
    <property type="entry name" value="3-OXOACYL-[ACYL-CARRIER-PROTEIN] SYNTHASE, MITOCHONDRIAL"/>
    <property type="match status" value="1"/>
</dbReference>
<gene>
    <name evidence="3" type="ORF">S03H2_34517</name>
</gene>
<evidence type="ECO:0000259" key="2">
    <source>
        <dbReference type="PROSITE" id="PS52004"/>
    </source>
</evidence>
<dbReference type="PROSITE" id="PS52004">
    <property type="entry name" value="KS3_2"/>
    <property type="match status" value="1"/>
</dbReference>
<proteinExistence type="predicted"/>